<dbReference type="AlphaFoldDB" id="A0A0L6JT30"/>
<feature type="transmembrane region" description="Helical" evidence="1">
    <location>
        <begin position="32"/>
        <end position="51"/>
    </location>
</feature>
<comment type="caution">
    <text evidence="2">The sequence shown here is derived from an EMBL/GenBank/DDBJ whole genome shotgun (WGS) entry which is preliminary data.</text>
</comment>
<reference evidence="3" key="1">
    <citation type="submission" date="2015-07" db="EMBL/GenBank/DDBJ databases">
        <title>Near-Complete Genome Sequence of the Cellulolytic Bacterium Bacteroides (Pseudobacteroides) cellulosolvens ATCC 35603.</title>
        <authorList>
            <person name="Dassa B."/>
            <person name="Utturkar S.M."/>
            <person name="Klingeman D.M."/>
            <person name="Hurt R.A."/>
            <person name="Keller M."/>
            <person name="Xu J."/>
            <person name="Reddy Y.H.K."/>
            <person name="Borovok I."/>
            <person name="Grinberg I.R."/>
            <person name="Lamed R."/>
            <person name="Zhivin O."/>
            <person name="Bayer E.A."/>
            <person name="Brown S.D."/>
        </authorList>
    </citation>
    <scope>NUCLEOTIDE SEQUENCE [LARGE SCALE GENOMIC DNA]</scope>
    <source>
        <strain evidence="3">DSM 2933</strain>
    </source>
</reference>
<dbReference type="RefSeq" id="WP_154673429.1">
    <property type="nucleotide sequence ID" value="NZ_JQKC01000005.1"/>
</dbReference>
<keyword evidence="1" id="KW-0812">Transmembrane</keyword>
<keyword evidence="3" id="KW-1185">Reference proteome</keyword>
<evidence type="ECO:0000313" key="3">
    <source>
        <dbReference type="Proteomes" id="UP000036923"/>
    </source>
</evidence>
<dbReference type="Proteomes" id="UP000036923">
    <property type="component" value="Unassembled WGS sequence"/>
</dbReference>
<feature type="transmembrane region" description="Helical" evidence="1">
    <location>
        <begin position="6"/>
        <end position="25"/>
    </location>
</feature>
<sequence length="54" mass="6459">MFDWLVMIAPVYLTYYTFIYAVTVWRKERNMLACVFISILALSLTAIPIWLKIR</sequence>
<dbReference type="EMBL" id="LGTC01000001">
    <property type="protein sequence ID" value="KNY28973.1"/>
    <property type="molecule type" value="Genomic_DNA"/>
</dbReference>
<proteinExistence type="predicted"/>
<gene>
    <name evidence="2" type="ORF">Bccel_4247</name>
</gene>
<name>A0A0L6JT30_9FIRM</name>
<organism evidence="2 3">
    <name type="scientific">Pseudobacteroides cellulosolvens ATCC 35603 = DSM 2933</name>
    <dbReference type="NCBI Taxonomy" id="398512"/>
    <lineage>
        <taxon>Bacteria</taxon>
        <taxon>Bacillati</taxon>
        <taxon>Bacillota</taxon>
        <taxon>Clostridia</taxon>
        <taxon>Eubacteriales</taxon>
        <taxon>Oscillospiraceae</taxon>
        <taxon>Pseudobacteroides</taxon>
    </lineage>
</organism>
<evidence type="ECO:0000313" key="2">
    <source>
        <dbReference type="EMBL" id="KNY28973.1"/>
    </source>
</evidence>
<keyword evidence="1" id="KW-0472">Membrane</keyword>
<protein>
    <submittedName>
        <fullName evidence="2">Uncharacterized protein</fullName>
    </submittedName>
</protein>
<dbReference type="STRING" id="398512.Bccel_4247"/>
<keyword evidence="1" id="KW-1133">Transmembrane helix</keyword>
<evidence type="ECO:0000256" key="1">
    <source>
        <dbReference type="SAM" id="Phobius"/>
    </source>
</evidence>
<accession>A0A0L6JT30</accession>